<dbReference type="OrthoDB" id="797724at2"/>
<evidence type="ECO:0008006" key="3">
    <source>
        <dbReference type="Google" id="ProtNLM"/>
    </source>
</evidence>
<dbReference type="EMBL" id="QEHR01000017">
    <property type="protein sequence ID" value="PVW12000.1"/>
    <property type="molecule type" value="Genomic_DNA"/>
</dbReference>
<name>A0A2U0HTC0_9FLAO</name>
<dbReference type="AlphaFoldDB" id="A0A2U0HTC0"/>
<dbReference type="Proteomes" id="UP000245962">
    <property type="component" value="Unassembled WGS sequence"/>
</dbReference>
<comment type="caution">
    <text evidence="1">The sequence shown here is derived from an EMBL/GenBank/DDBJ whole genome shotgun (WGS) entry which is preliminary data.</text>
</comment>
<sequence length="401" mass="45866">MITNKVKIPKDVDLLSLHKIYVELGLKAKQDFFIDLIIPIELTKNYLGISASLIQFAATWLRTEKASKLIIDITTPNEKLLENLFRNEYLLPIIGLVWDGIGVYDKEGNNLRKYLKKSLNEVFTKMAKVEALKGEKLLLTNFDHFPESVGILPCFEQNGEYISSETELAVSLENVLMNDVLRNYSDTHLSYKNIKRSFSKIVYELMKNTFEWAKADVDDVPFDPNIRGVLIKFNKRKRSTLVENFKSNKGVSEYFNNEVLKENNQGELYFLEISVFDSGAGFISKYRSLNDNASKFSDIEVVKKCMIKHNTSSKGLNKGDKGIGLDKILRIISGKGLIRIKTGNKCVYRNLITEPYLVINRKNVEKMKLYDWSNDSDVNYTNYEPVSGSVVTIIFPLSIND</sequence>
<protein>
    <recommendedName>
        <fullName evidence="3">ATP-binding protein</fullName>
    </recommendedName>
</protein>
<dbReference type="RefSeq" id="WP_116695669.1">
    <property type="nucleotide sequence ID" value="NZ_QEHR01000017.1"/>
</dbReference>
<keyword evidence="2" id="KW-1185">Reference proteome</keyword>
<gene>
    <name evidence="1" type="ORF">DDV96_15390</name>
</gene>
<accession>A0A2U0HTC0</accession>
<organism evidence="1 2">
    <name type="scientific">Marixanthomonas spongiae</name>
    <dbReference type="NCBI Taxonomy" id="2174845"/>
    <lineage>
        <taxon>Bacteria</taxon>
        <taxon>Pseudomonadati</taxon>
        <taxon>Bacteroidota</taxon>
        <taxon>Flavobacteriia</taxon>
        <taxon>Flavobacteriales</taxon>
        <taxon>Flavobacteriaceae</taxon>
        <taxon>Marixanthomonas</taxon>
    </lineage>
</organism>
<proteinExistence type="predicted"/>
<reference evidence="1 2" key="1">
    <citation type="submission" date="2018-04" db="EMBL/GenBank/DDBJ databases">
        <title>Marixanthomonas spongiae HN-E44 sp. nov., isolated from a marine sponge.</title>
        <authorList>
            <person name="Luo L."/>
            <person name="Zhuang L."/>
        </authorList>
    </citation>
    <scope>NUCLEOTIDE SEQUENCE [LARGE SCALE GENOMIC DNA]</scope>
    <source>
        <strain evidence="1 2">HN-E44</strain>
    </source>
</reference>
<evidence type="ECO:0000313" key="1">
    <source>
        <dbReference type="EMBL" id="PVW12000.1"/>
    </source>
</evidence>
<evidence type="ECO:0000313" key="2">
    <source>
        <dbReference type="Proteomes" id="UP000245962"/>
    </source>
</evidence>